<dbReference type="EMBL" id="SNRW01009244">
    <property type="protein sequence ID" value="KAA6378292.1"/>
    <property type="molecule type" value="Genomic_DNA"/>
</dbReference>
<gene>
    <name evidence="1" type="ORF">EZS28_026181</name>
</gene>
<dbReference type="OrthoDB" id="10500762at2759"/>
<name>A0A5J4V7A9_9EUKA</name>
<feature type="non-terminal residue" evidence="1">
    <location>
        <position position="1"/>
    </location>
</feature>
<organism evidence="1 2">
    <name type="scientific">Streblomastix strix</name>
    <dbReference type="NCBI Taxonomy" id="222440"/>
    <lineage>
        <taxon>Eukaryota</taxon>
        <taxon>Metamonada</taxon>
        <taxon>Preaxostyla</taxon>
        <taxon>Oxymonadida</taxon>
        <taxon>Streblomastigidae</taxon>
        <taxon>Streblomastix</taxon>
    </lineage>
</organism>
<proteinExistence type="predicted"/>
<dbReference type="Proteomes" id="UP000324800">
    <property type="component" value="Unassembled WGS sequence"/>
</dbReference>
<evidence type="ECO:0000313" key="1">
    <source>
        <dbReference type="EMBL" id="KAA6378292.1"/>
    </source>
</evidence>
<feature type="non-terminal residue" evidence="1">
    <location>
        <position position="748"/>
    </location>
</feature>
<dbReference type="AlphaFoldDB" id="A0A5J4V7A9"/>
<sequence>ASIVKSGADDSVVLLGAGGTKPISEFSSSVDDSKYVKNDGDVQDIQGILRKTTLNQPYPEPTDDDYITLGAVKSEFISSIYSGSISGNLTSTSFIKSDKDDTSVLLAGGGDRLLSDFSSGGATVEILSNEVAKNEIATIFNYSSLAFAKLDNLYLFQLQAAPKQEGFAPSMNIKIGTLPTQYAPTVSELYTPVGGPYGGFKPHITNTGEIRCYSVGVFYFDERLLDAAGLSDFSELYTYIKERYPKLLVQQPQPVPIGDQTLQQQVKNNDDIIYGSRDLNDEFESPVPNAITKLDLSSQLEQQSFLASSGSDPQLIVYGERIALSASNATTGLFPGGGQCTNTNESAPEDVESHFDEVIIKHEKQLDSSSQPQYMITNVYNQVCVFNLYFESKALDRRTQEVGRIPDSLISADGKKPQESIPTDSDEVFKYCAGGIWPQLFIKVSDSMYSMHSSQLKMNRFLMKATHLQQAGTIEETLLGNAVVPFTNDGEHHFSIKEIKPEFQMPALFDNEIIISLSDTDHDITQIQNSFLSIAQTANIQFDDKFDKIDEQYKEGLVLFVGLKSACGTYISMREIEELIGNQTAVPYTIPIRFRVNIPLDYLLIFSAFTDYPNGLFGDLKIKFKINLHAFVFCQMNPIISMANYNTINKDELLSSSHQKLMDIDLMFRNWSLAFQYTKQFTQLGCTADLITGLHAEPPTESRLKNLEFDIKPVTMSIKNYVITQVTANMAGYKAIDACLNRVRQFQS</sequence>
<accession>A0A5J4V7A9</accession>
<evidence type="ECO:0000313" key="2">
    <source>
        <dbReference type="Proteomes" id="UP000324800"/>
    </source>
</evidence>
<reference evidence="1 2" key="1">
    <citation type="submission" date="2019-03" db="EMBL/GenBank/DDBJ databases">
        <title>Single cell metagenomics reveals metabolic interactions within the superorganism composed of flagellate Streblomastix strix and complex community of Bacteroidetes bacteria on its surface.</title>
        <authorList>
            <person name="Treitli S.C."/>
            <person name="Kolisko M."/>
            <person name="Husnik F."/>
            <person name="Keeling P."/>
            <person name="Hampl V."/>
        </authorList>
    </citation>
    <scope>NUCLEOTIDE SEQUENCE [LARGE SCALE GENOMIC DNA]</scope>
    <source>
        <strain evidence="1">ST1C</strain>
    </source>
</reference>
<comment type="caution">
    <text evidence="1">The sequence shown here is derived from an EMBL/GenBank/DDBJ whole genome shotgun (WGS) entry which is preliminary data.</text>
</comment>
<protein>
    <submittedName>
        <fullName evidence="1">Uncharacterized protein</fullName>
    </submittedName>
</protein>